<proteinExistence type="predicted"/>
<organism evidence="1">
    <name type="scientific">Mycobacterium xenopi 4042</name>
    <dbReference type="NCBI Taxonomy" id="1299334"/>
    <lineage>
        <taxon>Bacteria</taxon>
        <taxon>Bacillati</taxon>
        <taxon>Actinomycetota</taxon>
        <taxon>Actinomycetes</taxon>
        <taxon>Mycobacteriales</taxon>
        <taxon>Mycobacteriaceae</taxon>
        <taxon>Mycobacterium</taxon>
    </lineage>
</organism>
<reference evidence="1" key="1">
    <citation type="submission" date="2014-01" db="EMBL/GenBank/DDBJ databases">
        <authorList>
            <person name="Brown-Elliot B."/>
            <person name="Wallace R."/>
            <person name="Lenaerts A."/>
            <person name="Ordway D."/>
            <person name="DeGroote M.A."/>
            <person name="Parker T."/>
            <person name="Sizemore C."/>
            <person name="Tallon L.J."/>
            <person name="Sadzewicz L.K."/>
            <person name="Sengamalay N."/>
            <person name="Fraser C.M."/>
            <person name="Hine E."/>
            <person name="Shefchek K.A."/>
            <person name="Das S.P."/>
            <person name="Tettelin H."/>
        </authorList>
    </citation>
    <scope>NUCLEOTIDE SEQUENCE [LARGE SCALE GENOMIC DNA]</scope>
    <source>
        <strain evidence="1">4042</strain>
    </source>
</reference>
<dbReference type="PATRIC" id="fig|1299334.3.peg.8286"/>
<protein>
    <submittedName>
        <fullName evidence="1">Uncharacterized protein</fullName>
    </submittedName>
</protein>
<comment type="caution">
    <text evidence="1">The sequence shown here is derived from an EMBL/GenBank/DDBJ whole genome shotgun (WGS) entry which is preliminary data.</text>
</comment>
<dbReference type="EMBL" id="JAOB01000080">
    <property type="protein sequence ID" value="EUA16046.1"/>
    <property type="molecule type" value="Genomic_DNA"/>
</dbReference>
<dbReference type="AlphaFoldDB" id="X7ZAK8"/>
<name>X7ZAK8_MYCXE</name>
<evidence type="ECO:0000313" key="1">
    <source>
        <dbReference type="EMBL" id="EUA16046.1"/>
    </source>
</evidence>
<accession>X7ZAK8</accession>
<gene>
    <name evidence="1" type="ORF">I553_1021</name>
</gene>
<sequence>MNRSAAHRPTIEELVKAYRADLVAAGMFAGHPVTSVARTFFTRIGWLAGLRCRWHRNAHCR</sequence>